<sequence length="752" mass="82117">MTSKKLSKLSLESTPQQPVSDNSPPPAYTEEPPADFPPLPALVDFKDAGPSRTSTVTNTQCIAHLKLLSVFADLRAAISTDNGLFGIHDSQADQFFDEQSKNQALARIREKRWAVYTTRAVDRYTNWWQNCALSSGTTLSVDMILQSDYKAITKPRTPVVWSSKDLPPLDILMVWHAHMLNPRAYLEDCIRGPKMEFWSAGLPWELINQAIDDNTLNYDPGDEAEGQFQKRSGLPWDNLDEPPERRLKCFQCTADITAPWTQGDFGSKVESAFEQSKGYADKNFEALCSVCNTKIDHQALRAASFHKDTKALQSKNIPMPGTYLNLGGLPQDLGDFSLPNNMILAARIEIVGATDPRGPIRSMSSVRSLVEDTMRNTRLMVEANGPRSRHLRKNQRIAIRRMMSKYWENSSIFGLDLVGAVTRQGTFIQKMDDLDWIHSPALQSTMTRLIKKYRFFFEIMAKNPGKMAVPTLDVDLAWHTHQLTPSRYFEYSTYQTKTYGVETFIDHDDKVDEGALSEAFKWTSKQYHSATRGEVYSECTCWYCEATREMSHSILSSSSRRARSMAERLHDDPNVSSNPTNSPHISAHNAVRVQNAPSSYQRTWALREMRLRNLRAKMERREQARRQRSNSNNKNNNNNSADVYPMVWGYPLVIPFYAPYMCDPGINAGAYPCNPACMSVGTGTYGSCAAGSCGGGVAAGSCGGGGGCAGGCGGGGGGCGSGGGGCGGGGGGGGCGGGGGGGGCGGGGGGGC</sequence>
<dbReference type="Proteomes" id="UP000509510">
    <property type="component" value="Chromosome V"/>
</dbReference>
<dbReference type="KEGG" id="trg:TRUGW13939_10059"/>
<dbReference type="AlphaFoldDB" id="A0A7H8RAS1"/>
<feature type="compositionally biased region" description="Polar residues" evidence="1">
    <location>
        <begin position="574"/>
        <end position="584"/>
    </location>
</feature>
<feature type="region of interest" description="Disordered" evidence="1">
    <location>
        <begin position="1"/>
        <end position="42"/>
    </location>
</feature>
<feature type="compositionally biased region" description="Polar residues" evidence="1">
    <location>
        <begin position="12"/>
        <end position="22"/>
    </location>
</feature>
<reference evidence="3" key="1">
    <citation type="submission" date="2020-06" db="EMBL/GenBank/DDBJ databases">
        <title>A chromosome-scale genome assembly of Talaromyces rugulosus W13939.</title>
        <authorList>
            <person name="Wang B."/>
            <person name="Guo L."/>
            <person name="Ye K."/>
            <person name="Wang L."/>
        </authorList>
    </citation>
    <scope>NUCLEOTIDE SEQUENCE [LARGE SCALE GENOMIC DNA]</scope>
    <source>
        <strain evidence="3">W13939</strain>
    </source>
</reference>
<feature type="compositionally biased region" description="Basic and acidic residues" evidence="1">
    <location>
        <begin position="564"/>
        <end position="573"/>
    </location>
</feature>
<organism evidence="2 3">
    <name type="scientific">Talaromyces rugulosus</name>
    <name type="common">Penicillium rugulosum</name>
    <dbReference type="NCBI Taxonomy" id="121627"/>
    <lineage>
        <taxon>Eukaryota</taxon>
        <taxon>Fungi</taxon>
        <taxon>Dikarya</taxon>
        <taxon>Ascomycota</taxon>
        <taxon>Pezizomycotina</taxon>
        <taxon>Eurotiomycetes</taxon>
        <taxon>Eurotiomycetidae</taxon>
        <taxon>Eurotiales</taxon>
        <taxon>Trichocomaceae</taxon>
        <taxon>Talaromyces</taxon>
        <taxon>Talaromyces sect. Islandici</taxon>
    </lineage>
</organism>
<dbReference type="RefSeq" id="XP_035349065.1">
    <property type="nucleotide sequence ID" value="XM_035493172.1"/>
</dbReference>
<feature type="region of interest" description="Disordered" evidence="1">
    <location>
        <begin position="618"/>
        <end position="638"/>
    </location>
</feature>
<evidence type="ECO:0000313" key="2">
    <source>
        <dbReference type="EMBL" id="QKX62891.1"/>
    </source>
</evidence>
<dbReference type="OrthoDB" id="2684236at2759"/>
<keyword evidence="3" id="KW-1185">Reference proteome</keyword>
<dbReference type="PANTHER" id="PTHR34365">
    <property type="entry name" value="ENOLASE (DUF1399)"/>
    <property type="match status" value="1"/>
</dbReference>
<dbReference type="InterPro" id="IPR009836">
    <property type="entry name" value="GRDP-like"/>
</dbReference>
<accession>A0A7H8RAS1</accession>
<dbReference type="Pfam" id="PF07173">
    <property type="entry name" value="GRDP-like"/>
    <property type="match status" value="1"/>
</dbReference>
<feature type="compositionally biased region" description="Low complexity" evidence="1">
    <location>
        <begin position="1"/>
        <end position="11"/>
    </location>
</feature>
<evidence type="ECO:0000256" key="1">
    <source>
        <dbReference type="SAM" id="MobiDB-lite"/>
    </source>
</evidence>
<feature type="region of interest" description="Disordered" evidence="1">
    <location>
        <begin position="558"/>
        <end position="589"/>
    </location>
</feature>
<dbReference type="GeneID" id="55997540"/>
<dbReference type="PANTHER" id="PTHR34365:SF7">
    <property type="entry name" value="GLYCINE-RICH DOMAIN-CONTAINING PROTEIN 1"/>
    <property type="match status" value="1"/>
</dbReference>
<proteinExistence type="predicted"/>
<gene>
    <name evidence="2" type="ORF">TRUGW13939_10059</name>
</gene>
<feature type="compositionally biased region" description="Low complexity" evidence="1">
    <location>
        <begin position="629"/>
        <end position="638"/>
    </location>
</feature>
<dbReference type="EMBL" id="CP055902">
    <property type="protein sequence ID" value="QKX62891.1"/>
    <property type="molecule type" value="Genomic_DNA"/>
</dbReference>
<name>A0A7H8RAS1_TALRU</name>
<protein>
    <submittedName>
        <fullName evidence="2">Uncharacterized protein</fullName>
    </submittedName>
</protein>
<evidence type="ECO:0000313" key="3">
    <source>
        <dbReference type="Proteomes" id="UP000509510"/>
    </source>
</evidence>